<organism evidence="6 7">
    <name type="scientific">Rubrivivax gelatinosus</name>
    <name type="common">Rhodocyclus gelatinosus</name>
    <name type="synonym">Rhodopseudomonas gelatinosa</name>
    <dbReference type="NCBI Taxonomy" id="28068"/>
    <lineage>
        <taxon>Bacteria</taxon>
        <taxon>Pseudomonadati</taxon>
        <taxon>Pseudomonadota</taxon>
        <taxon>Betaproteobacteria</taxon>
        <taxon>Burkholderiales</taxon>
        <taxon>Sphaerotilaceae</taxon>
        <taxon>Rubrivivax</taxon>
    </lineage>
</organism>
<dbReference type="GO" id="GO:0003700">
    <property type="term" value="F:DNA-binding transcription factor activity"/>
    <property type="evidence" value="ECO:0007669"/>
    <property type="project" value="InterPro"/>
</dbReference>
<reference evidence="6 7" key="1">
    <citation type="submission" date="2019-03" db="EMBL/GenBank/DDBJ databases">
        <title>Genomic Encyclopedia of Type Strains, Phase IV (KMG-IV): sequencing the most valuable type-strain genomes for metagenomic binning, comparative biology and taxonomic classification.</title>
        <authorList>
            <person name="Goeker M."/>
        </authorList>
    </citation>
    <scope>NUCLEOTIDE SEQUENCE [LARGE SCALE GENOMIC DNA]</scope>
    <source>
        <strain evidence="6 7">DSM 1709</strain>
    </source>
</reference>
<evidence type="ECO:0000313" key="7">
    <source>
        <dbReference type="Proteomes" id="UP000295106"/>
    </source>
</evidence>
<dbReference type="SUPFAM" id="SSF46785">
    <property type="entry name" value="Winged helix' DNA-binding domain"/>
    <property type="match status" value="1"/>
</dbReference>
<dbReference type="RefSeq" id="WP_132647353.1">
    <property type="nucleotide sequence ID" value="NZ_CP181386.1"/>
</dbReference>
<dbReference type="InterPro" id="IPR036388">
    <property type="entry name" value="WH-like_DNA-bd_sf"/>
</dbReference>
<keyword evidence="3 6" id="KW-0238">DNA-binding</keyword>
<dbReference type="PANTHER" id="PTHR30126">
    <property type="entry name" value="HTH-TYPE TRANSCRIPTIONAL REGULATOR"/>
    <property type="match status" value="1"/>
</dbReference>
<keyword evidence="2" id="KW-0805">Transcription regulation</keyword>
<dbReference type="EMBL" id="SLXD01000006">
    <property type="protein sequence ID" value="TCP02688.1"/>
    <property type="molecule type" value="Genomic_DNA"/>
</dbReference>
<dbReference type="InterPro" id="IPR000847">
    <property type="entry name" value="LysR_HTH_N"/>
</dbReference>
<dbReference type="GeneID" id="99683652"/>
<name>A0A4V2SGV2_RUBGE</name>
<dbReference type="GO" id="GO:0000976">
    <property type="term" value="F:transcription cis-regulatory region binding"/>
    <property type="evidence" value="ECO:0007669"/>
    <property type="project" value="TreeGrafter"/>
</dbReference>
<accession>A0A4V2SGV2</accession>
<feature type="domain" description="HTH lysR-type" evidence="5">
    <location>
        <begin position="5"/>
        <end position="62"/>
    </location>
</feature>
<dbReference type="OrthoDB" id="5293066at2"/>
<keyword evidence="4" id="KW-0804">Transcription</keyword>
<dbReference type="PROSITE" id="PS50931">
    <property type="entry name" value="HTH_LYSR"/>
    <property type="match status" value="1"/>
</dbReference>
<dbReference type="AlphaFoldDB" id="A0A4V2SGV2"/>
<dbReference type="Pfam" id="PF03466">
    <property type="entry name" value="LysR_substrate"/>
    <property type="match status" value="1"/>
</dbReference>
<evidence type="ECO:0000256" key="2">
    <source>
        <dbReference type="ARBA" id="ARBA00023015"/>
    </source>
</evidence>
<evidence type="ECO:0000313" key="6">
    <source>
        <dbReference type="EMBL" id="TCP02688.1"/>
    </source>
</evidence>
<dbReference type="PANTHER" id="PTHR30126:SF88">
    <property type="entry name" value="TRANSCRIPTIONAL REGULATOR-RELATED"/>
    <property type="match status" value="1"/>
</dbReference>
<dbReference type="InterPro" id="IPR005119">
    <property type="entry name" value="LysR_subst-bd"/>
</dbReference>
<comment type="similarity">
    <text evidence="1">Belongs to the LysR transcriptional regulatory family.</text>
</comment>
<dbReference type="Gene3D" id="3.40.190.290">
    <property type="match status" value="1"/>
</dbReference>
<dbReference type="Pfam" id="PF00126">
    <property type="entry name" value="HTH_1"/>
    <property type="match status" value="1"/>
</dbReference>
<evidence type="ECO:0000256" key="3">
    <source>
        <dbReference type="ARBA" id="ARBA00023125"/>
    </source>
</evidence>
<protein>
    <submittedName>
        <fullName evidence="6">DNA-binding transcriptional LysR family regulator</fullName>
    </submittedName>
</protein>
<comment type="caution">
    <text evidence="6">The sequence shown here is derived from an EMBL/GenBank/DDBJ whole genome shotgun (WGS) entry which is preliminary data.</text>
</comment>
<dbReference type="SUPFAM" id="SSF53850">
    <property type="entry name" value="Periplasmic binding protein-like II"/>
    <property type="match status" value="1"/>
</dbReference>
<evidence type="ECO:0000256" key="4">
    <source>
        <dbReference type="ARBA" id="ARBA00023163"/>
    </source>
</evidence>
<evidence type="ECO:0000256" key="1">
    <source>
        <dbReference type="ARBA" id="ARBA00009437"/>
    </source>
</evidence>
<evidence type="ECO:0000259" key="5">
    <source>
        <dbReference type="PROSITE" id="PS50931"/>
    </source>
</evidence>
<dbReference type="InterPro" id="IPR036390">
    <property type="entry name" value="WH_DNA-bd_sf"/>
</dbReference>
<dbReference type="Proteomes" id="UP000295106">
    <property type="component" value="Unassembled WGS sequence"/>
</dbReference>
<dbReference type="Gene3D" id="1.10.10.10">
    <property type="entry name" value="Winged helix-like DNA-binding domain superfamily/Winged helix DNA-binding domain"/>
    <property type="match status" value="1"/>
</dbReference>
<gene>
    <name evidence="6" type="ORF">EV684_106250</name>
</gene>
<sequence length="294" mass="32159">MLPATTLEQWAVLQAIVETGSYAKAAEQLHRSQSSVSYAVAALQQRLGVTLLELRGRRAALTVAGESLLAQVRPLLKNFGEIEMRARGLQAGERTALTLIVDSVFPKELLFAALRGFQQRHPAVKLHVTEVLRTESEPLLAAHEADLYLITQRPDDPAASDFLLSVDFIAVAEPGHALHAVEPPLSAAQLDAHPLVVIADRQLQRLIKAHPASLWSFTTIDAAIEAVARGVGYGWLPLHRIQPLLDDGRLRRLPLATQRLRKTPLYLVYGDESLSLDPVVATLAALIRGVCSER</sequence>
<proteinExistence type="inferred from homology"/>